<evidence type="ECO:0000256" key="1">
    <source>
        <dbReference type="SAM" id="MobiDB-lite"/>
    </source>
</evidence>
<proteinExistence type="predicted"/>
<feature type="compositionally biased region" description="Polar residues" evidence="1">
    <location>
        <begin position="265"/>
        <end position="277"/>
    </location>
</feature>
<dbReference type="EMBL" id="JBCGBO010000024">
    <property type="protein sequence ID" value="KAK9183294.1"/>
    <property type="molecule type" value="Genomic_DNA"/>
</dbReference>
<protein>
    <submittedName>
        <fullName evidence="2">Uncharacterized protein</fullName>
    </submittedName>
</protein>
<organism evidence="2 3">
    <name type="scientific">Citrus x changshan-huyou</name>
    <dbReference type="NCBI Taxonomy" id="2935761"/>
    <lineage>
        <taxon>Eukaryota</taxon>
        <taxon>Viridiplantae</taxon>
        <taxon>Streptophyta</taxon>
        <taxon>Embryophyta</taxon>
        <taxon>Tracheophyta</taxon>
        <taxon>Spermatophyta</taxon>
        <taxon>Magnoliopsida</taxon>
        <taxon>eudicotyledons</taxon>
        <taxon>Gunneridae</taxon>
        <taxon>Pentapetalae</taxon>
        <taxon>rosids</taxon>
        <taxon>malvids</taxon>
        <taxon>Sapindales</taxon>
        <taxon>Rutaceae</taxon>
        <taxon>Aurantioideae</taxon>
        <taxon>Citrus</taxon>
    </lineage>
</organism>
<gene>
    <name evidence="2" type="ORF">WN944_026445</name>
</gene>
<comment type="caution">
    <text evidence="2">The sequence shown here is derived from an EMBL/GenBank/DDBJ whole genome shotgun (WGS) entry which is preliminary data.</text>
</comment>
<dbReference type="AlphaFoldDB" id="A0AAP0LRM5"/>
<sequence>MTWKIISGFQQNKYEAESISRENQNSSESERLPSNKSIITELFRKYTKSNLRGYDDPIFDLRWIIKGLLGGLLLIKNQLPFFVLHAFSSMTVTPSHREDFHGMIYAFFKNALPGPGYAPNTQYPTKIKHYLVEFMHHNWQPSPSRIRNNKSKKLDETQTENTRIQATHTPKSKNESPDQNQQSQWRLRRPQQSESKRSHTSQSSEEARITSPEAVVNVASIYKPNQSDQIQRQVYPQEAKHVITTNPKKSERMEKKFKSSKEDSQSQTAKQDSTGSSSFWIIYVNGTKVREDAKNV</sequence>
<keyword evidence="3" id="KW-1185">Reference proteome</keyword>
<name>A0AAP0LRM5_9ROSI</name>
<feature type="compositionally biased region" description="Polar residues" evidence="1">
    <location>
        <begin position="177"/>
        <end position="193"/>
    </location>
</feature>
<evidence type="ECO:0000313" key="2">
    <source>
        <dbReference type="EMBL" id="KAK9183294.1"/>
    </source>
</evidence>
<accession>A0AAP0LRM5</accession>
<feature type="compositionally biased region" description="Polar residues" evidence="1">
    <location>
        <begin position="159"/>
        <end position="169"/>
    </location>
</feature>
<feature type="compositionally biased region" description="Basic and acidic residues" evidence="1">
    <location>
        <begin position="248"/>
        <end position="264"/>
    </location>
</feature>
<evidence type="ECO:0000313" key="3">
    <source>
        <dbReference type="Proteomes" id="UP001428341"/>
    </source>
</evidence>
<reference evidence="2 3" key="1">
    <citation type="submission" date="2024-05" db="EMBL/GenBank/DDBJ databases">
        <title>Haplotype-resolved chromosome-level genome assembly of Huyou (Citrus changshanensis).</title>
        <authorList>
            <person name="Miao C."/>
            <person name="Chen W."/>
            <person name="Wu Y."/>
            <person name="Wang L."/>
            <person name="Zhao S."/>
            <person name="Grierson D."/>
            <person name="Xu C."/>
            <person name="Chen K."/>
        </authorList>
    </citation>
    <scope>NUCLEOTIDE SEQUENCE [LARGE SCALE GENOMIC DNA]</scope>
    <source>
        <strain evidence="2">01-14</strain>
        <tissue evidence="2">Leaf</tissue>
    </source>
</reference>
<dbReference type="Proteomes" id="UP001428341">
    <property type="component" value="Unassembled WGS sequence"/>
</dbReference>
<dbReference type="InterPro" id="IPR004158">
    <property type="entry name" value="DUF247_pln"/>
</dbReference>
<feature type="region of interest" description="Disordered" evidence="1">
    <location>
        <begin position="229"/>
        <end position="277"/>
    </location>
</feature>
<dbReference type="Pfam" id="PF03140">
    <property type="entry name" value="DUF247"/>
    <property type="match status" value="1"/>
</dbReference>
<feature type="region of interest" description="Disordered" evidence="1">
    <location>
        <begin position="141"/>
        <end position="211"/>
    </location>
</feature>